<keyword evidence="1" id="KW-0472">Membrane</keyword>
<evidence type="ECO:0000256" key="1">
    <source>
        <dbReference type="SAM" id="Phobius"/>
    </source>
</evidence>
<name>A0A2P2NYP8_RHIMU</name>
<dbReference type="EMBL" id="GGEC01067121">
    <property type="protein sequence ID" value="MBX47605.1"/>
    <property type="molecule type" value="Transcribed_RNA"/>
</dbReference>
<accession>A0A2P2NYP8</accession>
<feature type="transmembrane region" description="Helical" evidence="1">
    <location>
        <begin position="34"/>
        <end position="59"/>
    </location>
</feature>
<reference evidence="2" key="1">
    <citation type="submission" date="2018-02" db="EMBL/GenBank/DDBJ databases">
        <title>Rhizophora mucronata_Transcriptome.</title>
        <authorList>
            <person name="Meera S.P."/>
            <person name="Sreeshan A."/>
            <person name="Augustine A."/>
        </authorList>
    </citation>
    <scope>NUCLEOTIDE SEQUENCE</scope>
    <source>
        <tissue evidence="2">Leaf</tissue>
    </source>
</reference>
<evidence type="ECO:0000313" key="2">
    <source>
        <dbReference type="EMBL" id="MBX47605.1"/>
    </source>
</evidence>
<organism evidence="2">
    <name type="scientific">Rhizophora mucronata</name>
    <name type="common">Asiatic mangrove</name>
    <dbReference type="NCBI Taxonomy" id="61149"/>
    <lineage>
        <taxon>Eukaryota</taxon>
        <taxon>Viridiplantae</taxon>
        <taxon>Streptophyta</taxon>
        <taxon>Embryophyta</taxon>
        <taxon>Tracheophyta</taxon>
        <taxon>Spermatophyta</taxon>
        <taxon>Magnoliopsida</taxon>
        <taxon>eudicotyledons</taxon>
        <taxon>Gunneridae</taxon>
        <taxon>Pentapetalae</taxon>
        <taxon>rosids</taxon>
        <taxon>fabids</taxon>
        <taxon>Malpighiales</taxon>
        <taxon>Rhizophoraceae</taxon>
        <taxon>Rhizophora</taxon>
    </lineage>
</organism>
<sequence length="71" mass="8448">MFWVFCLLKSETFSGDLIPLFKYFYSDPRDIVNIWMMTCQITLLPIVYLCYSLTLMIIIKMLSLKIVPFLI</sequence>
<dbReference type="AlphaFoldDB" id="A0A2P2NYP8"/>
<keyword evidence="1" id="KW-1133">Transmembrane helix</keyword>
<protein>
    <submittedName>
        <fullName evidence="2">Uncharacterized protein</fullName>
    </submittedName>
</protein>
<proteinExistence type="predicted"/>
<keyword evidence="1" id="KW-0812">Transmembrane</keyword>